<proteinExistence type="predicted"/>
<sequence length="131" mass="15377">MDGRSNNFRRHQPPLTSRPQDQGRFNHQDARPESDQHNRQHARPASASHNQEFAQPTSSYHNRYDDESARNQGEALPRIATWEEYQSGRDQLEELEARAARSKNDPVQSRHWITQFMFVAYDFVFVSSLSY</sequence>
<dbReference type="AlphaFoldDB" id="A0A6A6CRD9"/>
<dbReference type="Proteomes" id="UP000799537">
    <property type="component" value="Unassembled WGS sequence"/>
</dbReference>
<gene>
    <name evidence="2" type="ORF">M409DRAFT_52527</name>
</gene>
<feature type="compositionally biased region" description="Polar residues" evidence="1">
    <location>
        <begin position="14"/>
        <end position="23"/>
    </location>
</feature>
<accession>A0A6A6CRD9</accession>
<feature type="compositionally biased region" description="Polar residues" evidence="1">
    <location>
        <begin position="47"/>
        <end position="61"/>
    </location>
</feature>
<keyword evidence="3" id="KW-1185">Reference proteome</keyword>
<evidence type="ECO:0000313" key="2">
    <source>
        <dbReference type="EMBL" id="KAF2169263.1"/>
    </source>
</evidence>
<organism evidence="2 3">
    <name type="scientific">Zasmidium cellare ATCC 36951</name>
    <dbReference type="NCBI Taxonomy" id="1080233"/>
    <lineage>
        <taxon>Eukaryota</taxon>
        <taxon>Fungi</taxon>
        <taxon>Dikarya</taxon>
        <taxon>Ascomycota</taxon>
        <taxon>Pezizomycotina</taxon>
        <taxon>Dothideomycetes</taxon>
        <taxon>Dothideomycetidae</taxon>
        <taxon>Mycosphaerellales</taxon>
        <taxon>Mycosphaerellaceae</taxon>
        <taxon>Zasmidium</taxon>
    </lineage>
</organism>
<reference evidence="2" key="1">
    <citation type="journal article" date="2020" name="Stud. Mycol.">
        <title>101 Dothideomycetes genomes: a test case for predicting lifestyles and emergence of pathogens.</title>
        <authorList>
            <person name="Haridas S."/>
            <person name="Albert R."/>
            <person name="Binder M."/>
            <person name="Bloem J."/>
            <person name="Labutti K."/>
            <person name="Salamov A."/>
            <person name="Andreopoulos B."/>
            <person name="Baker S."/>
            <person name="Barry K."/>
            <person name="Bills G."/>
            <person name="Bluhm B."/>
            <person name="Cannon C."/>
            <person name="Castanera R."/>
            <person name="Culley D."/>
            <person name="Daum C."/>
            <person name="Ezra D."/>
            <person name="Gonzalez J."/>
            <person name="Henrissat B."/>
            <person name="Kuo A."/>
            <person name="Liang C."/>
            <person name="Lipzen A."/>
            <person name="Lutzoni F."/>
            <person name="Magnuson J."/>
            <person name="Mondo S."/>
            <person name="Nolan M."/>
            <person name="Ohm R."/>
            <person name="Pangilinan J."/>
            <person name="Park H.-J."/>
            <person name="Ramirez L."/>
            <person name="Alfaro M."/>
            <person name="Sun H."/>
            <person name="Tritt A."/>
            <person name="Yoshinaga Y."/>
            <person name="Zwiers L.-H."/>
            <person name="Turgeon B."/>
            <person name="Goodwin S."/>
            <person name="Spatafora J."/>
            <person name="Crous P."/>
            <person name="Grigoriev I."/>
        </authorList>
    </citation>
    <scope>NUCLEOTIDE SEQUENCE</scope>
    <source>
        <strain evidence="2">ATCC 36951</strain>
    </source>
</reference>
<dbReference type="EMBL" id="ML993588">
    <property type="protein sequence ID" value="KAF2169263.1"/>
    <property type="molecule type" value="Genomic_DNA"/>
</dbReference>
<name>A0A6A6CRD9_ZASCE</name>
<protein>
    <submittedName>
        <fullName evidence="2">Uncharacterized protein</fullName>
    </submittedName>
</protein>
<dbReference type="GeneID" id="54565374"/>
<feature type="region of interest" description="Disordered" evidence="1">
    <location>
        <begin position="1"/>
        <end position="77"/>
    </location>
</feature>
<evidence type="ECO:0000256" key="1">
    <source>
        <dbReference type="SAM" id="MobiDB-lite"/>
    </source>
</evidence>
<dbReference type="RefSeq" id="XP_033670152.1">
    <property type="nucleotide sequence ID" value="XM_033812102.1"/>
</dbReference>
<evidence type="ECO:0000313" key="3">
    <source>
        <dbReference type="Proteomes" id="UP000799537"/>
    </source>
</evidence>
<feature type="compositionally biased region" description="Basic and acidic residues" evidence="1">
    <location>
        <begin position="24"/>
        <end position="38"/>
    </location>
</feature>